<dbReference type="Proteomes" id="UP000295497">
    <property type="component" value="Chromosome"/>
</dbReference>
<gene>
    <name evidence="1" type="ORF">SOCE836_000790</name>
</gene>
<dbReference type="RefSeq" id="WP_129572432.1">
    <property type="nucleotide sequence ID" value="NZ_CP012672.1"/>
</dbReference>
<accession>A0A4P2QEY8</accession>
<dbReference type="EMBL" id="CP012672">
    <property type="protein sequence ID" value="AUX28011.1"/>
    <property type="molecule type" value="Genomic_DNA"/>
</dbReference>
<reference evidence="1 2" key="1">
    <citation type="submission" date="2015-09" db="EMBL/GenBank/DDBJ databases">
        <title>Sorangium comparison.</title>
        <authorList>
            <person name="Zaburannyi N."/>
            <person name="Bunk B."/>
            <person name="Overmann J."/>
            <person name="Mueller R."/>
        </authorList>
    </citation>
    <scope>NUCLEOTIDE SEQUENCE [LARGE SCALE GENOMIC DNA]</scope>
    <source>
        <strain evidence="1 2">So ce836</strain>
    </source>
</reference>
<evidence type="ECO:0000313" key="2">
    <source>
        <dbReference type="Proteomes" id="UP000295497"/>
    </source>
</evidence>
<proteinExistence type="predicted"/>
<name>A0A4P2QEY8_SORCE</name>
<organism evidence="1 2">
    <name type="scientific">Sorangium cellulosum</name>
    <name type="common">Polyangium cellulosum</name>
    <dbReference type="NCBI Taxonomy" id="56"/>
    <lineage>
        <taxon>Bacteria</taxon>
        <taxon>Pseudomonadati</taxon>
        <taxon>Myxococcota</taxon>
        <taxon>Polyangia</taxon>
        <taxon>Polyangiales</taxon>
        <taxon>Polyangiaceae</taxon>
        <taxon>Sorangium</taxon>
    </lineage>
</organism>
<protein>
    <submittedName>
        <fullName evidence="1">Uncharacterized protein</fullName>
    </submittedName>
</protein>
<sequence>MIIRTRRATLRGRLERLAFLAVTLAALLASAPPARAREIFFDYGDHSSAEEALEFSGLHLSRIVYSELGCPSRPVWLTLDAAQGETLRVQLGVPEMDALRRERPSLALLGPGLPRAAALPFKAPAGLGARLFSTPSEHAPEVVREPVTGARSWLLLDLQMEVPETGTYHLVAWSPEARRVRLWIALGDEPSEELSNVDDPEERAMAFHQPWTAPDLGAACAHARPARPGDGASAAACAHAAGPARGALPGLATALAVAAARRARRRDRAGRRGGPEP</sequence>
<dbReference type="AlphaFoldDB" id="A0A4P2QEY8"/>
<evidence type="ECO:0000313" key="1">
    <source>
        <dbReference type="EMBL" id="AUX28011.1"/>
    </source>
</evidence>